<dbReference type="Gene3D" id="3.40.980.20">
    <property type="entry name" value="Four-carbon acid sugar kinase, nucleotide binding domain"/>
    <property type="match status" value="1"/>
</dbReference>
<evidence type="ECO:0000259" key="7">
    <source>
        <dbReference type="Pfam" id="PF07005"/>
    </source>
</evidence>
<dbReference type="Gene3D" id="3.40.50.10840">
    <property type="entry name" value="Putative sugar-binding, N-terminal domain"/>
    <property type="match status" value="1"/>
</dbReference>
<feature type="domain" description="Four-carbon acid sugar kinase nucleotide binding" evidence="8">
    <location>
        <begin position="196"/>
        <end position="328"/>
    </location>
</feature>
<dbReference type="GO" id="GO:0016301">
    <property type="term" value="F:kinase activity"/>
    <property type="evidence" value="ECO:0007669"/>
    <property type="project" value="UniProtKB-KW"/>
</dbReference>
<dbReference type="GO" id="GO:0005524">
    <property type="term" value="F:ATP binding"/>
    <property type="evidence" value="ECO:0007669"/>
    <property type="project" value="UniProtKB-KW"/>
</dbReference>
<reference evidence="9" key="1">
    <citation type="submission" date="2022-08" db="EMBL/GenBank/DDBJ databases">
        <title>Chelativorans sichuanense sp. nov., a paraffin oil-degrading bacterium isolated from a mixture of oil-based drill cuttings and paddy soil.</title>
        <authorList>
            <person name="Yu J."/>
            <person name="Liu H."/>
            <person name="Chen Q."/>
        </authorList>
    </citation>
    <scope>NUCLEOTIDE SEQUENCE</scope>
    <source>
        <strain evidence="9">SCAU 2101</strain>
    </source>
</reference>
<dbReference type="EMBL" id="JAODNV010000012">
    <property type="protein sequence ID" value="MCT8991079.1"/>
    <property type="molecule type" value="Genomic_DNA"/>
</dbReference>
<dbReference type="Pfam" id="PF17042">
    <property type="entry name" value="NBD_C"/>
    <property type="match status" value="1"/>
</dbReference>
<dbReference type="Proteomes" id="UP001149009">
    <property type="component" value="Unassembled WGS sequence"/>
</dbReference>
<accession>A0A9X2XAG7</accession>
<evidence type="ECO:0000313" key="9">
    <source>
        <dbReference type="EMBL" id="MCT8991079.1"/>
    </source>
</evidence>
<dbReference type="AlphaFoldDB" id="A0A9X2XAG7"/>
<dbReference type="InterPro" id="IPR037051">
    <property type="entry name" value="4-carb_acid_sugar_kinase_N_sf"/>
</dbReference>
<feature type="domain" description="Four-carbon acid sugar kinase N-terminal" evidence="7">
    <location>
        <begin position="4"/>
        <end position="122"/>
    </location>
</feature>
<sequence>MPELAIIADDLTGALDTAAPFAMRGLSTHAALGVDSISEALSAGPRVLTVSTDSREVAPDIARKRVAEIVAVLPKGTKIFKKIDSRLKGNIAAELGALPHARSIAIPAIPAFRRLVVNGHLTGFGVDSPTSVAGALGEYAARAHIPDIVTDADIDAALDGDYDLLIGARGLADAFSRRLSNRLLPQPDHSMRPAYVVIGSTDLITLRQVEALCKAHPEIDYIPAPNGQADIAGPLKEDIILLHATPGDRSAPPSQVASALASSLQALVACRPALLVLSGGATAQAVLRRFDVNTLEVLGEALPGLPVSRSGHLTVVTKSGGFGSSDTLVHLLSSAATEAR</sequence>
<dbReference type="Pfam" id="PF07005">
    <property type="entry name" value="SBD_N"/>
    <property type="match status" value="1"/>
</dbReference>
<keyword evidence="6" id="KW-0119">Carbohydrate metabolism</keyword>
<comment type="similarity">
    <text evidence="1">Belongs to the four-carbon acid sugar kinase family.</text>
</comment>
<keyword evidence="10" id="KW-1185">Reference proteome</keyword>
<evidence type="ECO:0000256" key="5">
    <source>
        <dbReference type="ARBA" id="ARBA00022840"/>
    </source>
</evidence>
<name>A0A9X2XAG7_9HYPH</name>
<evidence type="ECO:0000256" key="4">
    <source>
        <dbReference type="ARBA" id="ARBA00022777"/>
    </source>
</evidence>
<keyword evidence="4 9" id="KW-0418">Kinase</keyword>
<evidence type="ECO:0000256" key="2">
    <source>
        <dbReference type="ARBA" id="ARBA00022679"/>
    </source>
</evidence>
<dbReference type="SUPFAM" id="SSF142764">
    <property type="entry name" value="YgbK-like"/>
    <property type="match status" value="1"/>
</dbReference>
<dbReference type="RefSeq" id="WP_261515973.1">
    <property type="nucleotide sequence ID" value="NZ_JAODNV010000012.1"/>
</dbReference>
<keyword evidence="2" id="KW-0808">Transferase</keyword>
<organism evidence="9 10">
    <name type="scientific">Chelativorans petroleitrophicus</name>
    <dbReference type="NCBI Taxonomy" id="2975484"/>
    <lineage>
        <taxon>Bacteria</taxon>
        <taxon>Pseudomonadati</taxon>
        <taxon>Pseudomonadota</taxon>
        <taxon>Alphaproteobacteria</taxon>
        <taxon>Hyphomicrobiales</taxon>
        <taxon>Phyllobacteriaceae</taxon>
        <taxon>Chelativorans</taxon>
    </lineage>
</organism>
<evidence type="ECO:0000256" key="6">
    <source>
        <dbReference type="ARBA" id="ARBA00023277"/>
    </source>
</evidence>
<dbReference type="InterPro" id="IPR042213">
    <property type="entry name" value="NBD_C_sf"/>
</dbReference>
<keyword evidence="3" id="KW-0547">Nucleotide-binding</keyword>
<protein>
    <submittedName>
        <fullName evidence="9">Four-carbon acid sugar kinase family protein</fullName>
    </submittedName>
</protein>
<evidence type="ECO:0000313" key="10">
    <source>
        <dbReference type="Proteomes" id="UP001149009"/>
    </source>
</evidence>
<evidence type="ECO:0000256" key="1">
    <source>
        <dbReference type="ARBA" id="ARBA00005715"/>
    </source>
</evidence>
<evidence type="ECO:0000259" key="8">
    <source>
        <dbReference type="Pfam" id="PF17042"/>
    </source>
</evidence>
<proteinExistence type="inferred from homology"/>
<gene>
    <name evidence="9" type="ORF">NYR54_12380</name>
</gene>
<dbReference type="InterPro" id="IPR031475">
    <property type="entry name" value="NBD_C"/>
</dbReference>
<comment type="caution">
    <text evidence="9">The sequence shown here is derived from an EMBL/GenBank/DDBJ whole genome shotgun (WGS) entry which is preliminary data.</text>
</comment>
<dbReference type="InterPro" id="IPR010737">
    <property type="entry name" value="4-carb_acid_sugar_kinase_N"/>
</dbReference>
<keyword evidence="5" id="KW-0067">ATP-binding</keyword>
<evidence type="ECO:0000256" key="3">
    <source>
        <dbReference type="ARBA" id="ARBA00022741"/>
    </source>
</evidence>